<dbReference type="SUPFAM" id="SSF55874">
    <property type="entry name" value="ATPase domain of HSP90 chaperone/DNA topoisomerase II/histidine kinase"/>
    <property type="match status" value="1"/>
</dbReference>
<feature type="transmembrane region" description="Helical" evidence="10">
    <location>
        <begin position="225"/>
        <end position="249"/>
    </location>
</feature>
<dbReference type="PANTHER" id="PTHR24421">
    <property type="entry name" value="NITRATE/NITRITE SENSOR PROTEIN NARX-RELATED"/>
    <property type="match status" value="1"/>
</dbReference>
<feature type="transmembrane region" description="Helical" evidence="10">
    <location>
        <begin position="261"/>
        <end position="281"/>
    </location>
</feature>
<keyword evidence="10" id="KW-0472">Membrane</keyword>
<feature type="transmembrane region" description="Helical" evidence="10">
    <location>
        <begin position="99"/>
        <end position="128"/>
    </location>
</feature>
<feature type="transmembrane region" description="Helical" evidence="10">
    <location>
        <begin position="38"/>
        <end position="55"/>
    </location>
</feature>
<dbReference type="PANTHER" id="PTHR24421:SF10">
    <property type="entry name" value="NITRATE_NITRITE SENSOR PROTEIN NARQ"/>
    <property type="match status" value="1"/>
</dbReference>
<dbReference type="Gene3D" id="1.20.5.1930">
    <property type="match status" value="1"/>
</dbReference>
<keyword evidence="10" id="KW-0812">Transmembrane</keyword>
<evidence type="ECO:0000256" key="6">
    <source>
        <dbReference type="ARBA" id="ARBA00022777"/>
    </source>
</evidence>
<evidence type="ECO:0000256" key="8">
    <source>
        <dbReference type="ARBA" id="ARBA00023012"/>
    </source>
</evidence>
<dbReference type="InterPro" id="IPR050482">
    <property type="entry name" value="Sensor_HK_TwoCompSys"/>
</dbReference>
<feature type="transmembrane region" description="Helical" evidence="10">
    <location>
        <begin position="75"/>
        <end position="92"/>
    </location>
</feature>
<feature type="transmembrane region" description="Helical" evidence="10">
    <location>
        <begin position="171"/>
        <end position="190"/>
    </location>
</feature>
<sequence length="711" mass="73845">MTSTPPTTASGDVDRAAPASSAPPEAPQAPDRPRTARAVALGLIAAVVFGVVVVLDVLGRGVPVPVEGAEQGPGWSSALVGLILVVAGATVVRVRPRQAVAWVLVVSGALWLLSGLAASWFVLAWAGVPGPGAGLAFQVSARYCSAIVVTIPLALLLYPDGRFPRPWPWRLAAFLALAAVSAMVLGYVFAPYTDIAASRDRAPSPEMLALGIDTLSVPLPFWEPLLAVGFAVAPLSMVVAVAVLVGRYRRARDVRRLQMRWLLWAGLVELLVVGLVLLPVSGVVIDALLFVAVAVTSGVVALALARTGLTVVDRLLPATLVVAMLAAGVVAVDLVILLATNALVGGRDAGLIAVAVVAIAYTPLRTWLWRLARRTVRGTRDDPAGTIATLADRLESASVPDAQLDAVARAVAAAFRLPWVRVEVDRADGARAIVDHGDAAPSAGPSAHAAVDLPLRYRDETIGRVALPASAYVALSRRDQRLLADMLRQAAGAARAGALSASLQRARADLVTAREEERRRLRRDLHDSVGPGLGAVTLRIETARGLAPRDPERADAVLAQAVTDVAAQLADVRRLVHDLRPPALDELGLAGALRAQARRLGGDGLAITVRGDAGDVGEVPAAVEVAAFRIASEAMTNVVRHAAATHATVTLERSDGQLVVTVTDDGRGIAPDVAAGVGTLSLRERAAELGGRTTITCPPTGGTTVTAHLPV</sequence>
<keyword evidence="13" id="KW-1185">Reference proteome</keyword>
<evidence type="ECO:0000313" key="13">
    <source>
        <dbReference type="Proteomes" id="UP001370100"/>
    </source>
</evidence>
<dbReference type="EMBL" id="JBBEGL010000003">
    <property type="protein sequence ID" value="MEJ2887037.1"/>
    <property type="molecule type" value="Genomic_DNA"/>
</dbReference>
<feature type="transmembrane region" description="Helical" evidence="10">
    <location>
        <begin position="349"/>
        <end position="368"/>
    </location>
</feature>
<dbReference type="Pfam" id="PF02518">
    <property type="entry name" value="HATPase_c"/>
    <property type="match status" value="1"/>
</dbReference>
<keyword evidence="10" id="KW-1133">Transmembrane helix</keyword>
<dbReference type="Proteomes" id="UP001370100">
    <property type="component" value="Unassembled WGS sequence"/>
</dbReference>
<proteinExistence type="predicted"/>
<keyword evidence="4" id="KW-0808">Transferase</keyword>
<keyword evidence="7" id="KW-0067">ATP-binding</keyword>
<comment type="caution">
    <text evidence="12">The sequence shown here is derived from an EMBL/GenBank/DDBJ whole genome shotgun (WGS) entry which is preliminary data.</text>
</comment>
<comment type="catalytic activity">
    <reaction evidence="1">
        <text>ATP + protein L-histidine = ADP + protein N-phospho-L-histidine.</text>
        <dbReference type="EC" id="2.7.13.3"/>
    </reaction>
</comment>
<dbReference type="RefSeq" id="WP_337713533.1">
    <property type="nucleotide sequence ID" value="NZ_JBBEGL010000003.1"/>
</dbReference>
<evidence type="ECO:0000256" key="9">
    <source>
        <dbReference type="SAM" id="MobiDB-lite"/>
    </source>
</evidence>
<dbReference type="EC" id="2.7.13.3" evidence="2"/>
<feature type="domain" description="Histidine kinase/HSP90-like ATPase" evidence="11">
    <location>
        <begin position="622"/>
        <end position="711"/>
    </location>
</feature>
<feature type="compositionally biased region" description="Polar residues" evidence="9">
    <location>
        <begin position="1"/>
        <end position="10"/>
    </location>
</feature>
<evidence type="ECO:0000256" key="5">
    <source>
        <dbReference type="ARBA" id="ARBA00022741"/>
    </source>
</evidence>
<name>A0ABU8N3T2_9PSEU</name>
<evidence type="ECO:0000313" key="12">
    <source>
        <dbReference type="EMBL" id="MEJ2887037.1"/>
    </source>
</evidence>
<evidence type="ECO:0000256" key="2">
    <source>
        <dbReference type="ARBA" id="ARBA00012438"/>
    </source>
</evidence>
<protein>
    <recommendedName>
        <fullName evidence="2">histidine kinase</fullName>
        <ecNumber evidence="2">2.7.13.3</ecNumber>
    </recommendedName>
</protein>
<dbReference type="CDD" id="cd16917">
    <property type="entry name" value="HATPase_UhpB-NarQ-NarX-like"/>
    <property type="match status" value="1"/>
</dbReference>
<keyword evidence="5" id="KW-0547">Nucleotide-binding</keyword>
<gene>
    <name evidence="12" type="ORF">WCD41_11325</name>
</gene>
<dbReference type="InterPro" id="IPR036890">
    <property type="entry name" value="HATPase_C_sf"/>
</dbReference>
<organism evidence="12 13">
    <name type="scientific">Actinomycetospora aeridis</name>
    <dbReference type="NCBI Taxonomy" id="3129231"/>
    <lineage>
        <taxon>Bacteria</taxon>
        <taxon>Bacillati</taxon>
        <taxon>Actinomycetota</taxon>
        <taxon>Actinomycetes</taxon>
        <taxon>Pseudonocardiales</taxon>
        <taxon>Pseudonocardiaceae</taxon>
        <taxon>Actinomycetospora</taxon>
    </lineage>
</organism>
<evidence type="ECO:0000256" key="7">
    <source>
        <dbReference type="ARBA" id="ARBA00022840"/>
    </source>
</evidence>
<evidence type="ECO:0000256" key="3">
    <source>
        <dbReference type="ARBA" id="ARBA00022553"/>
    </source>
</evidence>
<keyword evidence="3" id="KW-0597">Phosphoprotein</keyword>
<keyword evidence="6 12" id="KW-0418">Kinase</keyword>
<dbReference type="Gene3D" id="3.30.565.10">
    <property type="entry name" value="Histidine kinase-like ATPase, C-terminal domain"/>
    <property type="match status" value="1"/>
</dbReference>
<keyword evidence="8" id="KW-0902">Two-component regulatory system</keyword>
<feature type="transmembrane region" description="Helical" evidence="10">
    <location>
        <begin position="140"/>
        <end position="159"/>
    </location>
</feature>
<evidence type="ECO:0000259" key="11">
    <source>
        <dbReference type="SMART" id="SM00387"/>
    </source>
</evidence>
<dbReference type="SMART" id="SM00387">
    <property type="entry name" value="HATPase_c"/>
    <property type="match status" value="1"/>
</dbReference>
<evidence type="ECO:0000256" key="4">
    <source>
        <dbReference type="ARBA" id="ARBA00022679"/>
    </source>
</evidence>
<dbReference type="InterPro" id="IPR011712">
    <property type="entry name" value="Sig_transdc_His_kin_sub3_dim/P"/>
</dbReference>
<feature type="transmembrane region" description="Helical" evidence="10">
    <location>
        <begin position="317"/>
        <end position="343"/>
    </location>
</feature>
<dbReference type="InterPro" id="IPR003594">
    <property type="entry name" value="HATPase_dom"/>
</dbReference>
<dbReference type="Pfam" id="PF07730">
    <property type="entry name" value="HisKA_3"/>
    <property type="match status" value="1"/>
</dbReference>
<reference evidence="12 13" key="1">
    <citation type="submission" date="2024-03" db="EMBL/GenBank/DDBJ databases">
        <title>Actinomycetospora sp. OC33-EN06, a novel actinomycete isolated from wild orchid (Aerides multiflora).</title>
        <authorList>
            <person name="Suriyachadkun C."/>
        </authorList>
    </citation>
    <scope>NUCLEOTIDE SEQUENCE [LARGE SCALE GENOMIC DNA]</scope>
    <source>
        <strain evidence="12 13">OC33-EN06</strain>
    </source>
</reference>
<evidence type="ECO:0000256" key="10">
    <source>
        <dbReference type="SAM" id="Phobius"/>
    </source>
</evidence>
<feature type="region of interest" description="Disordered" evidence="9">
    <location>
        <begin position="1"/>
        <end position="32"/>
    </location>
</feature>
<accession>A0ABU8N3T2</accession>
<evidence type="ECO:0000256" key="1">
    <source>
        <dbReference type="ARBA" id="ARBA00000085"/>
    </source>
</evidence>
<feature type="transmembrane region" description="Helical" evidence="10">
    <location>
        <begin position="287"/>
        <end position="305"/>
    </location>
</feature>
<dbReference type="GO" id="GO:0016301">
    <property type="term" value="F:kinase activity"/>
    <property type="evidence" value="ECO:0007669"/>
    <property type="project" value="UniProtKB-KW"/>
</dbReference>